<accession>A0A2U8QTT8</accession>
<dbReference type="OrthoDB" id="9805588at2"/>
<organism evidence="3 4">
    <name type="scientific">Flavobacterium sediminis</name>
    <dbReference type="NCBI Taxonomy" id="2201181"/>
    <lineage>
        <taxon>Bacteria</taxon>
        <taxon>Pseudomonadati</taxon>
        <taxon>Bacteroidota</taxon>
        <taxon>Flavobacteriia</taxon>
        <taxon>Flavobacteriales</taxon>
        <taxon>Flavobacteriaceae</taxon>
        <taxon>Flavobacterium</taxon>
    </lineage>
</organism>
<dbReference type="Pfam" id="PF01928">
    <property type="entry name" value="CYTH"/>
    <property type="match status" value="1"/>
</dbReference>
<evidence type="ECO:0000256" key="1">
    <source>
        <dbReference type="PIRSR" id="PIRSR016487-1"/>
    </source>
</evidence>
<dbReference type="Proteomes" id="UP000245429">
    <property type="component" value="Chromosome"/>
</dbReference>
<dbReference type="InterPro" id="IPR023577">
    <property type="entry name" value="CYTH_domain"/>
</dbReference>
<dbReference type="SMART" id="SM01118">
    <property type="entry name" value="CYTH"/>
    <property type="match status" value="1"/>
</dbReference>
<dbReference type="AlphaFoldDB" id="A0A2U8QTT8"/>
<evidence type="ECO:0000313" key="4">
    <source>
        <dbReference type="Proteomes" id="UP000245429"/>
    </source>
</evidence>
<dbReference type="EMBL" id="CP029463">
    <property type="protein sequence ID" value="AWM13499.1"/>
    <property type="molecule type" value="Genomic_DNA"/>
</dbReference>
<reference evidence="3 4" key="1">
    <citation type="submission" date="2018-05" db="EMBL/GenBank/DDBJ databases">
        <title>Flavobacterium sp. MEBiC07310.</title>
        <authorList>
            <person name="Baek K."/>
        </authorList>
    </citation>
    <scope>NUCLEOTIDE SEQUENCE [LARGE SCALE GENOMIC DNA]</scope>
    <source>
        <strain evidence="3 4">MEBiC07310</strain>
    </source>
</reference>
<dbReference type="CDD" id="cd07891">
    <property type="entry name" value="CYTH-like_CthTTM-like_1"/>
    <property type="match status" value="1"/>
</dbReference>
<name>A0A2U8QTT8_9FLAO</name>
<dbReference type="PANTHER" id="PTHR40114">
    <property type="entry name" value="SLR0698 PROTEIN"/>
    <property type="match status" value="1"/>
</dbReference>
<dbReference type="SUPFAM" id="SSF55154">
    <property type="entry name" value="CYTH-like phosphatases"/>
    <property type="match status" value="1"/>
</dbReference>
<evidence type="ECO:0000259" key="2">
    <source>
        <dbReference type="PROSITE" id="PS51707"/>
    </source>
</evidence>
<sequence>MKEIERKFLVKSDDFVKESTCINRIVQGYLNSAPERTVRVRIKSNKGYITVKGKSSANGISRFEWEKEIDVHEADALLVLCEEGMIDKTRYEVMVGIHVFEVDVFEGENKGLVLAELELKSEDEEFEKPEWLGEEVTQDPRYYNSYLSQHPYATW</sequence>
<dbReference type="PROSITE" id="PS51707">
    <property type="entry name" value="CYTH"/>
    <property type="match status" value="1"/>
</dbReference>
<gene>
    <name evidence="3" type="ORF">DI487_06245</name>
</gene>
<dbReference type="InterPro" id="IPR033469">
    <property type="entry name" value="CYTH-like_dom_sf"/>
</dbReference>
<dbReference type="PANTHER" id="PTHR40114:SF1">
    <property type="entry name" value="SLR0698 PROTEIN"/>
    <property type="match status" value="1"/>
</dbReference>
<dbReference type="RefSeq" id="WP_109568867.1">
    <property type="nucleotide sequence ID" value="NZ_CP029463.1"/>
</dbReference>
<evidence type="ECO:0000313" key="3">
    <source>
        <dbReference type="EMBL" id="AWM13499.1"/>
    </source>
</evidence>
<dbReference type="PIRSF" id="PIRSF016487">
    <property type="entry name" value="CYTH_UCP016487"/>
    <property type="match status" value="1"/>
</dbReference>
<proteinExistence type="predicted"/>
<dbReference type="KEGG" id="fse:DI487_06245"/>
<dbReference type="Gene3D" id="2.40.320.10">
    <property type="entry name" value="Hypothetical Protein Pfu-838710-001"/>
    <property type="match status" value="1"/>
</dbReference>
<keyword evidence="4" id="KW-1185">Reference proteome</keyword>
<feature type="domain" description="CYTH" evidence="2">
    <location>
        <begin position="1"/>
        <end position="149"/>
    </location>
</feature>
<dbReference type="InterPro" id="IPR012042">
    <property type="entry name" value="NeuTTM/CthTTM-like"/>
</dbReference>
<feature type="active site" description="Proton acceptor" evidence="1">
    <location>
        <position position="29"/>
    </location>
</feature>
<protein>
    <submittedName>
        <fullName evidence="3">Adenylate cyclase</fullName>
    </submittedName>
</protein>